<sequence>MSDWLTKDEAVDRFMYGKDVMTAMINLPFLVGLIHEALERDGHHIEIQRVWSEVIIPPFQKAGCAQAVGSDDRFQLPTAVYLHYADWMARIELLMGINIEADIIPDWRPHNPCVSTVSSAMASVAAKVSVAASRAYEQQHGHSMIDVFLASSEAGEDFNQTQARLTAKGRGLEVVK</sequence>
<proteinExistence type="predicted"/>
<dbReference type="RefSeq" id="WP_126981454.1">
    <property type="nucleotide sequence ID" value="NZ_RZHD01000003.1"/>
</dbReference>
<dbReference type="AlphaFoldDB" id="A0A3S0Z0S8"/>
<dbReference type="EMBL" id="RZHD01000003">
    <property type="protein sequence ID" value="RUR48790.1"/>
    <property type="molecule type" value="Genomic_DNA"/>
</dbReference>
<name>A0A3S0Z0S8_9GAMM</name>
<evidence type="ECO:0000313" key="1">
    <source>
        <dbReference type="EMBL" id="RUR48790.1"/>
    </source>
</evidence>
<accession>A0A3S0Z0S8</accession>
<reference evidence="1 2" key="1">
    <citation type="submission" date="2018-12" db="EMBL/GenBank/DDBJ databases">
        <title>three novel Halomonas strain isolated from plants.</title>
        <authorList>
            <person name="Sun C."/>
        </authorList>
    </citation>
    <scope>NUCLEOTIDE SEQUENCE [LARGE SCALE GENOMIC DNA]</scope>
    <source>
        <strain evidence="1 2">RC</strain>
    </source>
</reference>
<evidence type="ECO:0000313" key="2">
    <source>
        <dbReference type="Proteomes" id="UP000286912"/>
    </source>
</evidence>
<organism evidence="1 2">
    <name type="scientific">Vreelandella populi</name>
    <dbReference type="NCBI Taxonomy" id="2498858"/>
    <lineage>
        <taxon>Bacteria</taxon>
        <taxon>Pseudomonadati</taxon>
        <taxon>Pseudomonadota</taxon>
        <taxon>Gammaproteobacteria</taxon>
        <taxon>Oceanospirillales</taxon>
        <taxon>Halomonadaceae</taxon>
        <taxon>Vreelandella</taxon>
    </lineage>
</organism>
<protein>
    <submittedName>
        <fullName evidence="1">Uncharacterized protein</fullName>
    </submittedName>
</protein>
<dbReference type="Proteomes" id="UP000286912">
    <property type="component" value="Unassembled WGS sequence"/>
</dbReference>
<comment type="caution">
    <text evidence="1">The sequence shown here is derived from an EMBL/GenBank/DDBJ whole genome shotgun (WGS) entry which is preliminary data.</text>
</comment>
<keyword evidence="2" id="KW-1185">Reference proteome</keyword>
<gene>
    <name evidence="1" type="ORF">ELY37_02770</name>
</gene>